<dbReference type="PANTHER" id="PTHR23427">
    <property type="entry name" value="SURFEIT LOCUS PROTEIN"/>
    <property type="match status" value="1"/>
</dbReference>
<protein>
    <recommendedName>
        <fullName evidence="5">SURF1-like protein</fullName>
    </recommendedName>
</protein>
<reference evidence="6 7" key="1">
    <citation type="journal article" date="2011" name="PLoS Pathog.">
        <title>Endophytic Life Strategies Decoded by Genome and Transcriptome Analyses of the Mutualistic Root Symbiont Piriformospora indica.</title>
        <authorList>
            <person name="Zuccaro A."/>
            <person name="Lahrmann U."/>
            <person name="Guldener U."/>
            <person name="Langen G."/>
            <person name="Pfiffi S."/>
            <person name="Biedenkopf D."/>
            <person name="Wong P."/>
            <person name="Samans B."/>
            <person name="Grimm C."/>
            <person name="Basiewicz M."/>
            <person name="Murat C."/>
            <person name="Martin F."/>
            <person name="Kogel K.H."/>
        </authorList>
    </citation>
    <scope>NUCLEOTIDE SEQUENCE [LARGE SCALE GENOMIC DNA]</scope>
    <source>
        <strain evidence="6 7">DSM 11827</strain>
    </source>
</reference>
<name>G4T7P6_SERID</name>
<dbReference type="HOGENOM" id="CLU_047737_3_1_1"/>
<comment type="similarity">
    <text evidence="5">Belongs to the SURF1 family.</text>
</comment>
<comment type="function">
    <text evidence="5">Probably involved in the biogenesis of the COX complex.</text>
</comment>
<dbReference type="GO" id="GO:0005743">
    <property type="term" value="C:mitochondrial inner membrane"/>
    <property type="evidence" value="ECO:0007669"/>
    <property type="project" value="UniProtKB-SubCell"/>
</dbReference>
<dbReference type="InterPro" id="IPR002994">
    <property type="entry name" value="Surf1/Shy1"/>
</dbReference>
<gene>
    <name evidence="6" type="ORF">PIIN_01150</name>
</gene>
<evidence type="ECO:0000256" key="1">
    <source>
        <dbReference type="ARBA" id="ARBA00004370"/>
    </source>
</evidence>
<accession>G4T7P6</accession>
<keyword evidence="3 5" id="KW-1133">Transmembrane helix</keyword>
<keyword evidence="7" id="KW-1185">Reference proteome</keyword>
<comment type="caution">
    <text evidence="5">Lacks conserved residue(s) required for the propagation of feature annotation.</text>
</comment>
<comment type="caution">
    <text evidence="6">The sequence shown here is derived from an EMBL/GenBank/DDBJ whole genome shotgun (WGS) entry which is preliminary data.</text>
</comment>
<dbReference type="AlphaFoldDB" id="G4T7P6"/>
<dbReference type="PANTHER" id="PTHR23427:SF2">
    <property type="entry name" value="SURFEIT LOCUS PROTEIN 1"/>
    <property type="match status" value="1"/>
</dbReference>
<dbReference type="InterPro" id="IPR045214">
    <property type="entry name" value="Surf1/Surf4"/>
</dbReference>
<dbReference type="OMA" id="YLGTWQL"/>
<dbReference type="CDD" id="cd06662">
    <property type="entry name" value="SURF1"/>
    <property type="match status" value="1"/>
</dbReference>
<dbReference type="FunCoup" id="G4T7P6">
    <property type="interactions" value="332"/>
</dbReference>
<comment type="subcellular location">
    <subcellularLocation>
        <location evidence="1">Membrane</location>
    </subcellularLocation>
    <subcellularLocation>
        <location evidence="5">Mitochondrion inner membrane</location>
        <topology evidence="5">Multi-pass membrane protein</topology>
    </subcellularLocation>
</comment>
<dbReference type="STRING" id="1109443.G4T7P6"/>
<keyword evidence="4 5" id="KW-0472">Membrane</keyword>
<dbReference type="Pfam" id="PF02104">
    <property type="entry name" value="SURF1"/>
    <property type="match status" value="1"/>
</dbReference>
<sequence>MNRFVRHFKPLLRSYGKRWIQNDALSVSVKRGPVKAKHWEPWKSPWTWILAIIPPFTFGLGTWQVQRLQWKNDLVRQAEDQLEKQPIVLPAYIDTSNLPPYRRVVTQGIWMHAYSLLLGPRKYESFNGYHLFTPLARSSPTLPNASTVWVNRGFISDTVAASMDKNPERLSIMANPGGDTVQVTGMVAPSFVPSMFTPDNKTDTGEWIWADLTALVERAGGAAENVQPVLIETTFEGDSGEASHLIGAGKPVGRYPAVIFRNQHASYAITWYSLSLGTALLLYRLVRKQPPSTFGRLR</sequence>
<proteinExistence type="inferred from homology"/>
<evidence type="ECO:0000256" key="3">
    <source>
        <dbReference type="ARBA" id="ARBA00022989"/>
    </source>
</evidence>
<dbReference type="Proteomes" id="UP000007148">
    <property type="component" value="Unassembled WGS sequence"/>
</dbReference>
<evidence type="ECO:0000313" key="6">
    <source>
        <dbReference type="EMBL" id="CCA67319.1"/>
    </source>
</evidence>
<evidence type="ECO:0000256" key="2">
    <source>
        <dbReference type="ARBA" id="ARBA00022692"/>
    </source>
</evidence>
<dbReference type="PROSITE" id="PS50895">
    <property type="entry name" value="SURF1"/>
    <property type="match status" value="1"/>
</dbReference>
<evidence type="ECO:0000313" key="7">
    <source>
        <dbReference type="Proteomes" id="UP000007148"/>
    </source>
</evidence>
<dbReference type="GO" id="GO:0033617">
    <property type="term" value="P:mitochondrial respiratory chain complex IV assembly"/>
    <property type="evidence" value="ECO:0007669"/>
    <property type="project" value="TreeGrafter"/>
</dbReference>
<dbReference type="OrthoDB" id="10040024at2759"/>
<keyword evidence="2 5" id="KW-0812">Transmembrane</keyword>
<dbReference type="eggNOG" id="KOG1563">
    <property type="taxonomic scope" value="Eukaryota"/>
</dbReference>
<evidence type="ECO:0000256" key="4">
    <source>
        <dbReference type="ARBA" id="ARBA00023136"/>
    </source>
</evidence>
<organism evidence="6 7">
    <name type="scientific">Serendipita indica (strain DSM 11827)</name>
    <name type="common">Root endophyte fungus</name>
    <name type="synonym">Piriformospora indica</name>
    <dbReference type="NCBI Taxonomy" id="1109443"/>
    <lineage>
        <taxon>Eukaryota</taxon>
        <taxon>Fungi</taxon>
        <taxon>Dikarya</taxon>
        <taxon>Basidiomycota</taxon>
        <taxon>Agaricomycotina</taxon>
        <taxon>Agaricomycetes</taxon>
        <taxon>Sebacinales</taxon>
        <taxon>Serendipitaceae</taxon>
        <taxon>Serendipita</taxon>
    </lineage>
</organism>
<dbReference type="EMBL" id="CAFZ01000012">
    <property type="protein sequence ID" value="CCA67319.1"/>
    <property type="molecule type" value="Genomic_DNA"/>
</dbReference>
<feature type="transmembrane region" description="Helical" evidence="5">
    <location>
        <begin position="269"/>
        <end position="286"/>
    </location>
</feature>
<keyword evidence="5" id="KW-0999">Mitochondrion inner membrane</keyword>
<keyword evidence="5" id="KW-0496">Mitochondrion</keyword>
<evidence type="ECO:0000256" key="5">
    <source>
        <dbReference type="RuleBase" id="RU363076"/>
    </source>
</evidence>
<dbReference type="InParanoid" id="G4T7P6"/>